<name>A0A562YFR6_9FLAO</name>
<evidence type="ECO:0000313" key="3">
    <source>
        <dbReference type="EMBL" id="TWO33438.1"/>
    </source>
</evidence>
<accession>A0A562YFR6</accession>
<feature type="chain" id="PRO_5022897957" evidence="1">
    <location>
        <begin position="25"/>
        <end position="254"/>
    </location>
</feature>
<comment type="caution">
    <text evidence="3">The sequence shown here is derived from an EMBL/GenBank/DDBJ whole genome shotgun (WGS) entry which is preliminary data.</text>
</comment>
<dbReference type="InterPro" id="IPR051532">
    <property type="entry name" value="Ester_Hydrolysis_Enzymes"/>
</dbReference>
<dbReference type="GO" id="GO:0004622">
    <property type="term" value="F:phosphatidylcholine lysophospholipase activity"/>
    <property type="evidence" value="ECO:0007669"/>
    <property type="project" value="TreeGrafter"/>
</dbReference>
<keyword evidence="1" id="KW-0732">Signal</keyword>
<dbReference type="SUPFAM" id="SSF52266">
    <property type="entry name" value="SGNH hydrolase"/>
    <property type="match status" value="1"/>
</dbReference>
<reference evidence="3 4" key="1">
    <citation type="submission" date="2019-07" db="EMBL/GenBank/DDBJ databases">
        <title>Seonamhaeicola sp. W255 draft genome.</title>
        <authorList>
            <person name="Zhang X.-Y."/>
            <person name="Zhang R."/>
            <person name="Zhong Y.-L."/>
            <person name="Du Z.-J."/>
        </authorList>
    </citation>
    <scope>NUCLEOTIDE SEQUENCE [LARGE SCALE GENOMIC DNA]</scope>
    <source>
        <strain evidence="3 4">W255</strain>
    </source>
</reference>
<dbReference type="Pfam" id="PF13472">
    <property type="entry name" value="Lipase_GDSL_2"/>
    <property type="match status" value="1"/>
</dbReference>
<dbReference type="InterPro" id="IPR013830">
    <property type="entry name" value="SGNH_hydro"/>
</dbReference>
<dbReference type="OrthoDB" id="9774205at2"/>
<dbReference type="CDD" id="cd00229">
    <property type="entry name" value="SGNH_hydrolase"/>
    <property type="match status" value="1"/>
</dbReference>
<sequence length="254" mass="28819">MILNSKTYKILGFAFLLSFNFACAQLKGVSSSKKENLATHYLDSLKKELMVKWPNNRTINLVFHGHSVPTGYTTRGVLDRINAYPYRTLKKVNDFYPYSVVNTITTSIGGEQAEQGAKRFKEDVLNHRPDVLFIDYGLNDRSIGLERAKVAWEQMIEDALAYGTKVILLTPTPDLNEDITSEETPLAQHSEQIRALAKKYNVGLVDSYGLFKTLAKIQPLIGYMSQNNHINQKGHQFVADAIFEYLKNSKYKTD</sequence>
<evidence type="ECO:0000256" key="1">
    <source>
        <dbReference type="SAM" id="SignalP"/>
    </source>
</evidence>
<gene>
    <name evidence="3" type="ORF">E1J38_005955</name>
</gene>
<proteinExistence type="predicted"/>
<keyword evidence="3" id="KW-0378">Hydrolase</keyword>
<protein>
    <submittedName>
        <fullName evidence="3">SGNH/GDSL hydrolase family protein</fullName>
    </submittedName>
</protein>
<feature type="domain" description="SGNH hydrolase-type esterase" evidence="2">
    <location>
        <begin position="65"/>
        <end position="236"/>
    </location>
</feature>
<dbReference type="EMBL" id="SMZJ02000003">
    <property type="protein sequence ID" value="TWO33438.1"/>
    <property type="molecule type" value="Genomic_DNA"/>
</dbReference>
<dbReference type="AlphaFoldDB" id="A0A562YFR6"/>
<feature type="signal peptide" evidence="1">
    <location>
        <begin position="1"/>
        <end position="24"/>
    </location>
</feature>
<dbReference type="InterPro" id="IPR036514">
    <property type="entry name" value="SGNH_hydro_sf"/>
</dbReference>
<evidence type="ECO:0000313" key="4">
    <source>
        <dbReference type="Proteomes" id="UP000295814"/>
    </source>
</evidence>
<evidence type="ECO:0000259" key="2">
    <source>
        <dbReference type="Pfam" id="PF13472"/>
    </source>
</evidence>
<dbReference type="RefSeq" id="WP_133356259.1">
    <property type="nucleotide sequence ID" value="NZ_SMZJ02000003.1"/>
</dbReference>
<dbReference type="PANTHER" id="PTHR30383">
    <property type="entry name" value="THIOESTERASE 1/PROTEASE 1/LYSOPHOSPHOLIPASE L1"/>
    <property type="match status" value="1"/>
</dbReference>
<dbReference type="PANTHER" id="PTHR30383:SF5">
    <property type="entry name" value="SGNH HYDROLASE-TYPE ESTERASE DOMAIN-CONTAINING PROTEIN"/>
    <property type="match status" value="1"/>
</dbReference>
<organism evidence="3 4">
    <name type="scientific">Seonamhaeicola sediminis</name>
    <dbReference type="NCBI Taxonomy" id="2528206"/>
    <lineage>
        <taxon>Bacteria</taxon>
        <taxon>Pseudomonadati</taxon>
        <taxon>Bacteroidota</taxon>
        <taxon>Flavobacteriia</taxon>
        <taxon>Flavobacteriales</taxon>
        <taxon>Flavobacteriaceae</taxon>
    </lineage>
</organism>
<dbReference type="Gene3D" id="3.40.50.1110">
    <property type="entry name" value="SGNH hydrolase"/>
    <property type="match status" value="1"/>
</dbReference>
<dbReference type="Proteomes" id="UP000295814">
    <property type="component" value="Unassembled WGS sequence"/>
</dbReference>
<keyword evidence="4" id="KW-1185">Reference proteome</keyword>